<dbReference type="Pfam" id="PF07715">
    <property type="entry name" value="Plug"/>
    <property type="match status" value="1"/>
</dbReference>
<evidence type="ECO:0000256" key="3">
    <source>
        <dbReference type="ARBA" id="ARBA00022452"/>
    </source>
</evidence>
<keyword evidence="10" id="KW-0732">Signal</keyword>
<keyword evidence="7 8" id="KW-0998">Cell outer membrane</keyword>
<dbReference type="InterPro" id="IPR037066">
    <property type="entry name" value="Plug_dom_sf"/>
</dbReference>
<keyword evidence="14" id="KW-1185">Reference proteome</keyword>
<evidence type="ECO:0000256" key="5">
    <source>
        <dbReference type="ARBA" id="ARBA00023077"/>
    </source>
</evidence>
<proteinExistence type="inferred from homology"/>
<sequence>MNKNYQKIALLGVLFFISANATAQTDSIKTNQVDEVKITIGSRNKARVATDTPVPVDVINIGSQSVLSPQMDLNQILNYAAPSFTSNSTTVADGTDHVDPAQLRGLGPDQVLVLLNGKRRHTSSLVNINGSPGRGSVGTDLNAIPAFAIERLEVLRDGASAQYGSDAIAGVINVIMKKNTNAFTAAITAGAFNSKGSNDHHGGWDGGKYQVDLNYGTKIGTNGFINFTASLLSRDDTRRAMAASGDIFNAYNAIEQRALENGVNISSLFGNISNTPNSQQIIDYIHQYAPQVGYFTAQQQADIQSANTITQLQNLLKVNVTENELAYRKLTRDDFNMRVGQSKLMSGQFFMNSEFDLSSSVKGYVFGGISYRDGNAAGFFRRPNQNRTSTALYPNGFLPEIASDVIDLSFAGGFKGKLGNVNYDISNTFGQNTFDYTIKNTANASMAYPGKTEFDAGGLSFMQNTINADFDTKIDWLKGFNVAFGAEARFERYKIENGEEASWALYDINGRIQTPSTDPKLKPTDFLGATRPGGSQVFPGFRPENALNEGRRSVAAYVDTELDVTDKWLLSAALRYENYSDFGSTFNYKIATRYKLTNQINIRAAHSTGFRAPSLQQIYFNATATQFVGGTAFEVGTFSNDSEVARILGIPQLKQEESTSYSAGFTAKIPQANLTFTVDGYYIKIKNRVVLTDQFSRPAGTYADGSPEKVLQNLFDQANANAATFFANAIDTQTKGIEGVVSHRGKFSEKFSLNSDLAVTVSKTNRVGDIHGSDALIKAGQVNRYYSESSRIYLEEAVPRFKASLNNALEISRFNVLLRNVYFGEVTDPNTMDADGDGIVSGEIINGQAVATEHPVWGGKVITDLSVGYKFSDSFRLTIGANNLFDIYPDKNYGPAAVKVPALDSSGNLTYVNAAPIDLTNQNQFVYSRNTSQFGMNGRFLFARVNLSF</sequence>
<protein>
    <submittedName>
        <fullName evidence="13">Iron complex outermembrane receptor protein</fullName>
    </submittedName>
</protein>
<dbReference type="PROSITE" id="PS52016">
    <property type="entry name" value="TONB_DEPENDENT_REC_3"/>
    <property type="match status" value="1"/>
</dbReference>
<dbReference type="RefSeq" id="WP_306845648.1">
    <property type="nucleotide sequence ID" value="NZ_JAUSRL010000006.1"/>
</dbReference>
<reference evidence="13 14" key="1">
    <citation type="submission" date="2023-07" db="EMBL/GenBank/DDBJ databases">
        <title>Sorghum-associated microbial communities from plants grown in Nebraska, USA.</title>
        <authorList>
            <person name="Schachtman D."/>
        </authorList>
    </citation>
    <scope>NUCLEOTIDE SEQUENCE [LARGE SCALE GENOMIC DNA]</scope>
    <source>
        <strain evidence="13 14">CC351</strain>
    </source>
</reference>
<dbReference type="InterPro" id="IPR000531">
    <property type="entry name" value="Beta-barrel_TonB"/>
</dbReference>
<feature type="domain" description="TonB-dependent receptor plug" evidence="12">
    <location>
        <begin position="51"/>
        <end position="171"/>
    </location>
</feature>
<organism evidence="13 14">
    <name type="scientific">Chryseobacterium lathyri</name>
    <dbReference type="NCBI Taxonomy" id="395933"/>
    <lineage>
        <taxon>Bacteria</taxon>
        <taxon>Pseudomonadati</taxon>
        <taxon>Bacteroidota</taxon>
        <taxon>Flavobacteriia</taxon>
        <taxon>Flavobacteriales</taxon>
        <taxon>Weeksellaceae</taxon>
        <taxon>Chryseobacterium group</taxon>
        <taxon>Chryseobacterium</taxon>
    </lineage>
</organism>
<evidence type="ECO:0000256" key="8">
    <source>
        <dbReference type="PROSITE-ProRule" id="PRU01360"/>
    </source>
</evidence>
<dbReference type="Pfam" id="PF00593">
    <property type="entry name" value="TonB_dep_Rec_b-barrel"/>
    <property type="match status" value="1"/>
</dbReference>
<evidence type="ECO:0000259" key="12">
    <source>
        <dbReference type="Pfam" id="PF07715"/>
    </source>
</evidence>
<name>A0ABT9SRA0_9FLAO</name>
<evidence type="ECO:0000313" key="14">
    <source>
        <dbReference type="Proteomes" id="UP001235513"/>
    </source>
</evidence>
<feature type="signal peptide" evidence="10">
    <location>
        <begin position="1"/>
        <end position="23"/>
    </location>
</feature>
<dbReference type="SUPFAM" id="SSF56935">
    <property type="entry name" value="Porins"/>
    <property type="match status" value="1"/>
</dbReference>
<dbReference type="EMBL" id="JAUSRL010000006">
    <property type="protein sequence ID" value="MDP9961482.1"/>
    <property type="molecule type" value="Genomic_DNA"/>
</dbReference>
<evidence type="ECO:0000259" key="11">
    <source>
        <dbReference type="Pfam" id="PF00593"/>
    </source>
</evidence>
<comment type="caution">
    <text evidence="13">The sequence shown here is derived from an EMBL/GenBank/DDBJ whole genome shotgun (WGS) entry which is preliminary data.</text>
</comment>
<evidence type="ECO:0000256" key="9">
    <source>
        <dbReference type="RuleBase" id="RU003357"/>
    </source>
</evidence>
<dbReference type="InterPro" id="IPR036942">
    <property type="entry name" value="Beta-barrel_TonB_sf"/>
</dbReference>
<dbReference type="Proteomes" id="UP001235513">
    <property type="component" value="Unassembled WGS sequence"/>
</dbReference>
<evidence type="ECO:0000256" key="7">
    <source>
        <dbReference type="ARBA" id="ARBA00023237"/>
    </source>
</evidence>
<evidence type="ECO:0000256" key="1">
    <source>
        <dbReference type="ARBA" id="ARBA00004571"/>
    </source>
</evidence>
<keyword evidence="5 9" id="KW-0798">TonB box</keyword>
<feature type="chain" id="PRO_5046666512" evidence="10">
    <location>
        <begin position="24"/>
        <end position="949"/>
    </location>
</feature>
<evidence type="ECO:0000256" key="2">
    <source>
        <dbReference type="ARBA" id="ARBA00022448"/>
    </source>
</evidence>
<dbReference type="InterPro" id="IPR039426">
    <property type="entry name" value="TonB-dep_rcpt-like"/>
</dbReference>
<evidence type="ECO:0000256" key="4">
    <source>
        <dbReference type="ARBA" id="ARBA00022692"/>
    </source>
</evidence>
<evidence type="ECO:0000256" key="6">
    <source>
        <dbReference type="ARBA" id="ARBA00023136"/>
    </source>
</evidence>
<keyword evidence="2 8" id="KW-0813">Transport</keyword>
<dbReference type="InterPro" id="IPR012910">
    <property type="entry name" value="Plug_dom"/>
</dbReference>
<dbReference type="PANTHER" id="PTHR47234">
    <property type="match status" value="1"/>
</dbReference>
<dbReference type="PANTHER" id="PTHR47234:SF3">
    <property type="entry name" value="SECRETIN_TONB SHORT N-TERMINAL DOMAIN-CONTAINING PROTEIN"/>
    <property type="match status" value="1"/>
</dbReference>
<evidence type="ECO:0000256" key="10">
    <source>
        <dbReference type="SAM" id="SignalP"/>
    </source>
</evidence>
<feature type="domain" description="TonB-dependent receptor-like beta-barrel" evidence="11">
    <location>
        <begin position="364"/>
        <end position="884"/>
    </location>
</feature>
<gene>
    <name evidence="13" type="ORF">J2T04_003393</name>
</gene>
<evidence type="ECO:0000313" key="13">
    <source>
        <dbReference type="EMBL" id="MDP9961482.1"/>
    </source>
</evidence>
<keyword evidence="3 8" id="KW-1134">Transmembrane beta strand</keyword>
<keyword evidence="13" id="KW-0675">Receptor</keyword>
<comment type="subcellular location">
    <subcellularLocation>
        <location evidence="1 8">Cell outer membrane</location>
        <topology evidence="1 8">Multi-pass membrane protein</topology>
    </subcellularLocation>
</comment>
<keyword evidence="4 8" id="KW-0812">Transmembrane</keyword>
<accession>A0ABT9SRA0</accession>
<dbReference type="Gene3D" id="2.170.130.10">
    <property type="entry name" value="TonB-dependent receptor, plug domain"/>
    <property type="match status" value="1"/>
</dbReference>
<keyword evidence="6 8" id="KW-0472">Membrane</keyword>
<comment type="similarity">
    <text evidence="8 9">Belongs to the TonB-dependent receptor family.</text>
</comment>
<dbReference type="Gene3D" id="2.40.170.20">
    <property type="entry name" value="TonB-dependent receptor, beta-barrel domain"/>
    <property type="match status" value="1"/>
</dbReference>